<dbReference type="EMBL" id="JANBPT010001710">
    <property type="protein sequence ID" value="KAJ1905624.1"/>
    <property type="molecule type" value="Genomic_DNA"/>
</dbReference>
<name>A0A9W8DKX1_9FUNG</name>
<gene>
    <name evidence="3" type="ORF">IWQ60_012246</name>
</gene>
<feature type="non-terminal residue" evidence="3">
    <location>
        <position position="1"/>
    </location>
</feature>
<dbReference type="InterPro" id="IPR021967">
    <property type="entry name" value="Nup98_C"/>
</dbReference>
<evidence type="ECO:0000259" key="2">
    <source>
        <dbReference type="Pfam" id="PF12110"/>
    </source>
</evidence>
<organism evidence="3 4">
    <name type="scientific">Tieghemiomyces parasiticus</name>
    <dbReference type="NCBI Taxonomy" id="78921"/>
    <lineage>
        <taxon>Eukaryota</taxon>
        <taxon>Fungi</taxon>
        <taxon>Fungi incertae sedis</taxon>
        <taxon>Zoopagomycota</taxon>
        <taxon>Kickxellomycotina</taxon>
        <taxon>Dimargaritomycetes</taxon>
        <taxon>Dimargaritales</taxon>
        <taxon>Dimargaritaceae</taxon>
        <taxon>Tieghemiomyces</taxon>
    </lineage>
</organism>
<comment type="caution">
    <text evidence="3">The sequence shown here is derived from an EMBL/GenBank/DDBJ whole genome shotgun (WGS) entry which is preliminary data.</text>
</comment>
<keyword evidence="4" id="KW-1185">Reference proteome</keyword>
<dbReference type="OrthoDB" id="3797628at2759"/>
<dbReference type="Gene3D" id="1.25.40.690">
    <property type="match status" value="1"/>
</dbReference>
<accession>A0A9W8DKX1</accession>
<feature type="domain" description="Nuclear pore complex protein NUP96 C-terminal" evidence="2">
    <location>
        <begin position="36"/>
        <end position="389"/>
    </location>
</feature>
<feature type="compositionally biased region" description="Polar residues" evidence="1">
    <location>
        <begin position="647"/>
        <end position="656"/>
    </location>
</feature>
<feature type="region of interest" description="Disordered" evidence="1">
    <location>
        <begin position="647"/>
        <end position="692"/>
    </location>
</feature>
<evidence type="ECO:0000313" key="3">
    <source>
        <dbReference type="EMBL" id="KAJ1905624.1"/>
    </source>
</evidence>
<reference evidence="3" key="1">
    <citation type="submission" date="2022-07" db="EMBL/GenBank/DDBJ databases">
        <title>Phylogenomic reconstructions and comparative analyses of Kickxellomycotina fungi.</title>
        <authorList>
            <person name="Reynolds N.K."/>
            <person name="Stajich J.E."/>
            <person name="Barry K."/>
            <person name="Grigoriev I.V."/>
            <person name="Crous P."/>
            <person name="Smith M.E."/>
        </authorList>
    </citation>
    <scope>NUCLEOTIDE SEQUENCE</scope>
    <source>
        <strain evidence="3">RSA 861</strain>
    </source>
</reference>
<dbReference type="Proteomes" id="UP001150569">
    <property type="component" value="Unassembled WGS sequence"/>
</dbReference>
<dbReference type="AlphaFoldDB" id="A0A9W8DKX1"/>
<proteinExistence type="predicted"/>
<sequence>FLRRRARFTQWLQAAGEAETHREVTAALSRQDWARALFHLLVGRRLPTAVQLAGRVRDHRLATLIAQIGDAHGPLREAIATQLAEWAASDTLPLVDAGYRRVYELLAGHLGFAASTAPGAPYAFHTCEGLDWPRALAAYVWYGDQLDMVDVDDEMDEAAPTSLVYAINRFEQAVDNDVDPAGHHLVAAPHPWWWSATEGGGSGNDDRLTAQRHEGNNQWSTPYLLLKLYTDRNYYLERALAPSGYAPSPLDVRVSWALYQLLVRVYGLTNFVDGSVRDDGEAHPVVTSHAADRLGAAYAWQLETAGEWQWAAYVLLFLPDATARRDHILALLSRHLPSALTASAGEFTDSHATIAADDDSIGIDPDLEEFLTETLNIPRTWLHSTLAVHASYQGRHVRAAWHWVHAGEPNKAHRTVLTYLAPTWILGERYAPLRRLLNAMRSDAKTDRIDRYAAAVGKDEWLTGGHLYLEYMDVVEAVPRILGNLQPAVAGGFLGGSGQSEEPDAALYQIRQRMQALLKRLPHLPAPEPLTATSIPFMRSSPAVNMGTATTSSSAPLVVSSGSLTAASRSVPSTTTATTITTGGNHHHHVQGLWLKFRVSRSEMIMRLTAYMGRIDQYLKSGHLVTSLSLAPTDASFSLDSSQFNAPLPATTTKTPSVGHRSTLRGDRMDEGEGDGKADAGQRELGDESRTMVKVPLPDDARVNRHHRLGNDFYRRVLQRLEA</sequence>
<protein>
    <recommendedName>
        <fullName evidence="2">Nuclear pore complex protein NUP96 C-terminal domain-containing protein</fullName>
    </recommendedName>
</protein>
<evidence type="ECO:0000313" key="4">
    <source>
        <dbReference type="Proteomes" id="UP001150569"/>
    </source>
</evidence>
<evidence type="ECO:0000256" key="1">
    <source>
        <dbReference type="SAM" id="MobiDB-lite"/>
    </source>
</evidence>
<feature type="compositionally biased region" description="Basic and acidic residues" evidence="1">
    <location>
        <begin position="664"/>
        <end position="692"/>
    </location>
</feature>
<dbReference type="Pfam" id="PF12110">
    <property type="entry name" value="Nup96"/>
    <property type="match status" value="1"/>
</dbReference>